<dbReference type="AlphaFoldDB" id="A0A166ZJ40"/>
<protein>
    <submittedName>
        <fullName evidence="2">Uncharacterized protein</fullName>
    </submittedName>
</protein>
<evidence type="ECO:0000313" key="3">
    <source>
        <dbReference type="Proteomes" id="UP000076863"/>
    </source>
</evidence>
<feature type="compositionally biased region" description="Basic and acidic residues" evidence="1">
    <location>
        <begin position="22"/>
        <end position="35"/>
    </location>
</feature>
<feature type="compositionally biased region" description="Low complexity" evidence="1">
    <location>
        <begin position="41"/>
        <end position="58"/>
    </location>
</feature>
<feature type="compositionally biased region" description="Basic and acidic residues" evidence="1">
    <location>
        <begin position="1"/>
        <end position="12"/>
    </location>
</feature>
<dbReference type="EMBL" id="AZHA01000028">
    <property type="protein sequence ID" value="OAA37968.1"/>
    <property type="molecule type" value="Genomic_DNA"/>
</dbReference>
<dbReference type="Proteomes" id="UP000076863">
    <property type="component" value="Unassembled WGS sequence"/>
</dbReference>
<feature type="region of interest" description="Disordered" evidence="1">
    <location>
        <begin position="223"/>
        <end position="242"/>
    </location>
</feature>
<dbReference type="OrthoDB" id="4936591at2759"/>
<sequence length="359" mass="38297">MTSHPGGHDARGNARPANLPDDAARTHRDPDKTDTPRNSCRPLAAEPRPIPAALARIPSSDGRAPRPRAGELHRRRSQVLFSAAGGESSTRGMGIQKPAARPPDQATTVRKYGSPTDSYRPGVAAAATRERMYKMLQAAASAEDLDALSSSSTQINPDDKQKAPMTATRPIAIPRTRRNVDVEMLDASMPPPPPPPTTQGGNGSISAVLSRSLPLEARDEAGALSSDATGGSGGGLKCSSSNSSQTVTIIECPILEVDEQCGNDEDLSWLSNDQELEQMLALASSQRRTGRSSLAFKRSHEAAMQCSQVVRNVPRMRKRRHRNLDRRRLSLTLSEGTICQSEGTICLSSSPSPTATPVG</sequence>
<accession>A0A166ZJ40</accession>
<keyword evidence="3" id="KW-1185">Reference proteome</keyword>
<reference evidence="2 3" key="1">
    <citation type="journal article" date="2016" name="Genome Biol. Evol.">
        <title>Divergent and convergent evolution of fungal pathogenicity.</title>
        <authorList>
            <person name="Shang Y."/>
            <person name="Xiao G."/>
            <person name="Zheng P."/>
            <person name="Cen K."/>
            <person name="Zhan S."/>
            <person name="Wang C."/>
        </authorList>
    </citation>
    <scope>NUCLEOTIDE SEQUENCE [LARGE SCALE GENOMIC DNA]</scope>
    <source>
        <strain evidence="2 3">RCEF 3172</strain>
    </source>
</reference>
<feature type="region of interest" description="Disordered" evidence="1">
    <location>
        <begin position="1"/>
        <end position="124"/>
    </location>
</feature>
<feature type="region of interest" description="Disordered" evidence="1">
    <location>
        <begin position="144"/>
        <end position="165"/>
    </location>
</feature>
<evidence type="ECO:0000256" key="1">
    <source>
        <dbReference type="SAM" id="MobiDB-lite"/>
    </source>
</evidence>
<proteinExistence type="predicted"/>
<organism evidence="2 3">
    <name type="scientific">Beauveria brongniartii RCEF 3172</name>
    <dbReference type="NCBI Taxonomy" id="1081107"/>
    <lineage>
        <taxon>Eukaryota</taxon>
        <taxon>Fungi</taxon>
        <taxon>Dikarya</taxon>
        <taxon>Ascomycota</taxon>
        <taxon>Pezizomycotina</taxon>
        <taxon>Sordariomycetes</taxon>
        <taxon>Hypocreomycetidae</taxon>
        <taxon>Hypocreales</taxon>
        <taxon>Cordycipitaceae</taxon>
        <taxon>Beauveria</taxon>
        <taxon>Beauveria brongniartii</taxon>
    </lineage>
</organism>
<gene>
    <name evidence="2" type="ORF">BBO_07348</name>
</gene>
<evidence type="ECO:0000313" key="2">
    <source>
        <dbReference type="EMBL" id="OAA37968.1"/>
    </source>
</evidence>
<comment type="caution">
    <text evidence="2">The sequence shown here is derived from an EMBL/GenBank/DDBJ whole genome shotgun (WGS) entry which is preliminary data.</text>
</comment>
<name>A0A166ZJ40_9HYPO</name>